<dbReference type="Proteomes" id="UP000000709">
    <property type="component" value="Unassembled WGS sequence"/>
</dbReference>
<evidence type="ECO:0000256" key="1">
    <source>
        <dbReference type="ARBA" id="ARBA00001917"/>
    </source>
</evidence>
<comment type="cofactor">
    <cofactor evidence="1">
        <name>FMN</name>
        <dbReference type="ChEBI" id="CHEBI:58210"/>
    </cofactor>
</comment>
<protein>
    <recommendedName>
        <fullName evidence="5">NADH:flavin oxidoreductase/NADH oxidase N-terminal domain-containing protein</fullName>
    </recommendedName>
</protein>
<dbReference type="RefSeq" id="XP_007374154.1">
    <property type="nucleotide sequence ID" value="XM_007374092.1"/>
</dbReference>
<evidence type="ECO:0000313" key="6">
    <source>
        <dbReference type="EMBL" id="EGW34570.1"/>
    </source>
</evidence>
<evidence type="ECO:0000313" key="7">
    <source>
        <dbReference type="Proteomes" id="UP000000709"/>
    </source>
</evidence>
<evidence type="ECO:0000256" key="2">
    <source>
        <dbReference type="ARBA" id="ARBA00005979"/>
    </source>
</evidence>
<dbReference type="EMBL" id="GL996500">
    <property type="protein sequence ID" value="EGW34570.1"/>
    <property type="molecule type" value="Genomic_DNA"/>
</dbReference>
<sequence length="438" mass="49052">MTKSDSLAESNLFKPIKVGALQLQHRVVHAPTSRSRTDPEKYVLTDIMLDYYHQRSRTPGTLVVTESMMVSPQAGILPFKAGLWNDGQLQALKKLSDVIHKNGSFVSAQIIGAGRVSKIELLKEHGIPYTAPSAIYHTETHKETAKKLGWELRELTVEEIHQIQDDFVAAAANCITKADVDLVELHGTSGLLIEQFLSPLSNKRTDEYGGSVENRCRFLLEILDKCIAHPDIGASKMGVRVTAWSTHNGMVYPGVKDYLDEKQFPPAEFCRYVFQELEKRKNQGNEIAYLSITEPRVSGSSDADPTGKSNDPLLQHWSGIVVRSGGYATNYKGDPFAIKSNAQNLRVKDGVIMHYETLLHDVNSDDRTLIGFSRPFTSNPDLISRLEHGYKLDHYNREFFYTHTIEGYLDYGDYNNDHGPNSVSLSPEELSREGTPLV</sequence>
<dbReference type="GeneID" id="18869863"/>
<keyword evidence="7" id="KW-1185">Reference proteome</keyword>
<feature type="domain" description="NADH:flavin oxidoreductase/NADH oxidase N-terminal" evidence="5">
    <location>
        <begin position="11"/>
        <end position="334"/>
    </location>
</feature>
<dbReference type="Pfam" id="PF00724">
    <property type="entry name" value="Oxidored_FMN"/>
    <property type="match status" value="1"/>
</dbReference>
<dbReference type="PANTHER" id="PTHR22893:SF91">
    <property type="entry name" value="NADPH DEHYDROGENASE 2-RELATED"/>
    <property type="match status" value="1"/>
</dbReference>
<keyword evidence="3" id="KW-0285">Flavoprotein</keyword>
<organism evidence="7">
    <name type="scientific">Spathaspora passalidarum (strain NRRL Y-27907 / 11-Y1)</name>
    <dbReference type="NCBI Taxonomy" id="619300"/>
    <lineage>
        <taxon>Eukaryota</taxon>
        <taxon>Fungi</taxon>
        <taxon>Dikarya</taxon>
        <taxon>Ascomycota</taxon>
        <taxon>Saccharomycotina</taxon>
        <taxon>Pichiomycetes</taxon>
        <taxon>Debaryomycetaceae</taxon>
        <taxon>Spathaspora</taxon>
    </lineage>
</organism>
<proteinExistence type="inferred from homology"/>
<keyword evidence="3" id="KW-0288">FMN</keyword>
<dbReference type="eggNOG" id="KOG0134">
    <property type="taxonomic scope" value="Eukaryota"/>
</dbReference>
<dbReference type="GO" id="GO:0010181">
    <property type="term" value="F:FMN binding"/>
    <property type="evidence" value="ECO:0007669"/>
    <property type="project" value="InterPro"/>
</dbReference>
<feature type="region of interest" description="Disordered" evidence="4">
    <location>
        <begin position="419"/>
        <end position="438"/>
    </location>
</feature>
<dbReference type="HOGENOM" id="CLU_012153_0_0_1"/>
<reference evidence="6 7" key="1">
    <citation type="journal article" date="2011" name="Proc. Natl. Acad. Sci. U.S.A.">
        <title>Comparative genomics of xylose-fermenting fungi for enhanced biofuel production.</title>
        <authorList>
            <person name="Wohlbach D.J."/>
            <person name="Kuo A."/>
            <person name="Sato T.K."/>
            <person name="Potts K.M."/>
            <person name="Salamov A.A."/>
            <person name="LaButti K.M."/>
            <person name="Sun H."/>
            <person name="Clum A."/>
            <person name="Pangilinan J.L."/>
            <person name="Lindquist E.A."/>
            <person name="Lucas S."/>
            <person name="Lapidus A."/>
            <person name="Jin M."/>
            <person name="Gunawan C."/>
            <person name="Balan V."/>
            <person name="Dale B.E."/>
            <person name="Jeffries T.W."/>
            <person name="Zinkel R."/>
            <person name="Barry K.W."/>
            <person name="Grigoriev I.V."/>
            <person name="Gasch A.P."/>
        </authorList>
    </citation>
    <scope>NUCLEOTIDE SEQUENCE [LARGE SCALE GENOMIC DNA]</scope>
    <source>
        <strain evidence="7">NRRL Y-27907 / 11-Y1</strain>
    </source>
</reference>
<comment type="similarity">
    <text evidence="2">Belongs to the NADH:flavin oxidoreductase/NADH oxidase family.</text>
</comment>
<evidence type="ECO:0000256" key="3">
    <source>
        <dbReference type="ARBA" id="ARBA00022643"/>
    </source>
</evidence>
<dbReference type="GO" id="GO:0003959">
    <property type="term" value="F:NADPH dehydrogenase activity"/>
    <property type="evidence" value="ECO:0007669"/>
    <property type="project" value="TreeGrafter"/>
</dbReference>
<dbReference type="OrthoDB" id="276546at2759"/>
<evidence type="ECO:0000259" key="5">
    <source>
        <dbReference type="Pfam" id="PF00724"/>
    </source>
</evidence>
<dbReference type="SUPFAM" id="SSF51395">
    <property type="entry name" value="FMN-linked oxidoreductases"/>
    <property type="match status" value="1"/>
</dbReference>
<dbReference type="InterPro" id="IPR045247">
    <property type="entry name" value="Oye-like"/>
</dbReference>
<dbReference type="OMA" id="CCAGRTA"/>
<dbReference type="InParanoid" id="G3AJB1"/>
<name>G3AJB1_SPAPN</name>
<dbReference type="KEGG" id="spaa:SPAPADRAFT_135055"/>
<dbReference type="AlphaFoldDB" id="G3AJB1"/>
<dbReference type="InterPro" id="IPR001155">
    <property type="entry name" value="OxRdtase_FMN_N"/>
</dbReference>
<gene>
    <name evidence="6" type="ORF">SPAPADRAFT_135055</name>
</gene>
<dbReference type="PANTHER" id="PTHR22893">
    <property type="entry name" value="NADH OXIDOREDUCTASE-RELATED"/>
    <property type="match status" value="1"/>
</dbReference>
<accession>G3AJB1</accession>
<dbReference type="Gene3D" id="3.20.20.70">
    <property type="entry name" value="Aldolase class I"/>
    <property type="match status" value="1"/>
</dbReference>
<evidence type="ECO:0000256" key="4">
    <source>
        <dbReference type="SAM" id="MobiDB-lite"/>
    </source>
</evidence>
<dbReference type="InterPro" id="IPR013785">
    <property type="entry name" value="Aldolase_TIM"/>
</dbReference>